<comment type="caution">
    <text evidence="1">The sequence shown here is derived from an EMBL/GenBank/DDBJ whole genome shotgun (WGS) entry which is preliminary data.</text>
</comment>
<organism evidence="1 2">
    <name type="scientific">Serendipita indica (strain DSM 11827)</name>
    <name type="common">Root endophyte fungus</name>
    <name type="synonym">Piriformospora indica</name>
    <dbReference type="NCBI Taxonomy" id="1109443"/>
    <lineage>
        <taxon>Eukaryota</taxon>
        <taxon>Fungi</taxon>
        <taxon>Dikarya</taxon>
        <taxon>Basidiomycota</taxon>
        <taxon>Agaricomycotina</taxon>
        <taxon>Agaricomycetes</taxon>
        <taxon>Sebacinales</taxon>
        <taxon>Serendipitaceae</taxon>
        <taxon>Serendipita</taxon>
    </lineage>
</organism>
<dbReference type="AlphaFoldDB" id="G4TCK9"/>
<dbReference type="HOGENOM" id="CLU_1759523_0_0_1"/>
<dbReference type="Proteomes" id="UP000007148">
    <property type="component" value="Unassembled WGS sequence"/>
</dbReference>
<name>G4TCK9_SERID</name>
<dbReference type="STRING" id="1109443.G4TCK9"/>
<reference evidence="1 2" key="1">
    <citation type="journal article" date="2011" name="PLoS Pathog.">
        <title>Endophytic Life Strategies Decoded by Genome and Transcriptome Analyses of the Mutualistic Root Symbiont Piriformospora indica.</title>
        <authorList>
            <person name="Zuccaro A."/>
            <person name="Lahrmann U."/>
            <person name="Guldener U."/>
            <person name="Langen G."/>
            <person name="Pfiffi S."/>
            <person name="Biedenkopf D."/>
            <person name="Wong P."/>
            <person name="Samans B."/>
            <person name="Grimm C."/>
            <person name="Basiewicz M."/>
            <person name="Murat C."/>
            <person name="Martin F."/>
            <person name="Kogel K.H."/>
        </authorList>
    </citation>
    <scope>NUCLEOTIDE SEQUENCE [LARGE SCALE GENOMIC DNA]</scope>
    <source>
        <strain evidence="1 2">DSM 11827</strain>
    </source>
</reference>
<protein>
    <recommendedName>
        <fullName evidence="3">Reverse transcriptase zinc-binding domain-containing protein</fullName>
    </recommendedName>
</protein>
<evidence type="ECO:0000313" key="2">
    <source>
        <dbReference type="Proteomes" id="UP000007148"/>
    </source>
</evidence>
<accession>G4TCK9</accession>
<dbReference type="EMBL" id="CAFZ01000045">
    <property type="protein sequence ID" value="CCA69051.1"/>
    <property type="molecule type" value="Genomic_DNA"/>
</dbReference>
<dbReference type="eggNOG" id="ENOG502RSA8">
    <property type="taxonomic scope" value="Eukaryota"/>
</dbReference>
<gene>
    <name evidence="1" type="ORF">PIIN_02910</name>
</gene>
<evidence type="ECO:0008006" key="3">
    <source>
        <dbReference type="Google" id="ProtNLM"/>
    </source>
</evidence>
<keyword evidence="2" id="KW-1185">Reference proteome</keyword>
<sequence length="148" mass="16646">MMTFGEVRCAHALQTWNRVNGPTLSTDTSHARIARITSSLSTVMVESKDELISLVTQVRIGHGYFGEYYAHFKIPERSDCPCGTEIQIREHILYDCPLFNDARHTLYSTAPDGHIGSLLGIKKGIEGLASFLKFTNAFRKRPEDDEVQ</sequence>
<dbReference type="OMA" id="DTSHARI"/>
<proteinExistence type="predicted"/>
<evidence type="ECO:0000313" key="1">
    <source>
        <dbReference type="EMBL" id="CCA69051.1"/>
    </source>
</evidence>
<dbReference type="InParanoid" id="G4TCK9"/>
<dbReference type="OrthoDB" id="3230070at2759"/>